<dbReference type="SUPFAM" id="SSF55831">
    <property type="entry name" value="Thymidylate synthase/dCMP hydroxymethylase"/>
    <property type="match status" value="1"/>
</dbReference>
<dbReference type="InterPro" id="IPR023451">
    <property type="entry name" value="Thymidate_synth/dCMP_Mease_dom"/>
</dbReference>
<dbReference type="AlphaFoldDB" id="A0A0F9Q451"/>
<accession>A0A0F9Q451</accession>
<dbReference type="PANTHER" id="PTHR11548:SF1">
    <property type="entry name" value="THYMIDYLATE SYNTHASE 1"/>
    <property type="match status" value="1"/>
</dbReference>
<dbReference type="PANTHER" id="PTHR11548">
    <property type="entry name" value="THYMIDYLATE SYNTHASE 1"/>
    <property type="match status" value="1"/>
</dbReference>
<dbReference type="GO" id="GO:0004799">
    <property type="term" value="F:thymidylate synthase activity"/>
    <property type="evidence" value="ECO:0007669"/>
    <property type="project" value="TreeGrafter"/>
</dbReference>
<gene>
    <name evidence="4" type="ORF">LCGC14_0750360</name>
</gene>
<sequence>MAKVFFITKKNIRDAWLSAVGQVFYKGDDIKTEYDKQKDPPSKDGTVLIEITEPFSNPIMRKSKTLKIKSKYGNSYEVYGCLADTYLIGSIQSGYIEEIIDGVNDNLIYDSSVSFPYSYHDRIYNYTPYALEDQSHVNSINFNLQFVKKSDVIKQQKLIKNEKYYPESTVWKVYGKEYNLSEIKSERIADEKIPIEILEFPRINQIEYIIDKLRESPHSRRAQAITWRPLVDPYHDNPPCLQRIFMRIKDERLIMQTTWRSRDLFRAWEANVNGMIRIQKYVANQLEVEVGHYVDFSNSLHIYGSSFSEVKDMLNRMRNRGDLPDEIIELMDKNA</sequence>
<evidence type="ECO:0000256" key="2">
    <source>
        <dbReference type="ARBA" id="ARBA00022679"/>
    </source>
</evidence>
<dbReference type="GO" id="GO:0032259">
    <property type="term" value="P:methylation"/>
    <property type="evidence" value="ECO:0007669"/>
    <property type="project" value="UniProtKB-KW"/>
</dbReference>
<feature type="domain" description="Thymidylate synthase/dCMP hydroxymethylase" evidence="3">
    <location>
        <begin position="172"/>
        <end position="319"/>
    </location>
</feature>
<dbReference type="InterPro" id="IPR045097">
    <property type="entry name" value="Thymidate_synth/dCMP_Mease"/>
</dbReference>
<dbReference type="Gene3D" id="3.30.572.10">
    <property type="entry name" value="Thymidylate synthase/dCMP hydroxymethylase domain"/>
    <property type="match status" value="1"/>
</dbReference>
<name>A0A0F9Q451_9ZZZZ</name>
<keyword evidence="2" id="KW-0808">Transferase</keyword>
<proteinExistence type="predicted"/>
<dbReference type="GO" id="GO:0006231">
    <property type="term" value="P:dTMP biosynthetic process"/>
    <property type="evidence" value="ECO:0007669"/>
    <property type="project" value="TreeGrafter"/>
</dbReference>
<reference evidence="4" key="1">
    <citation type="journal article" date="2015" name="Nature">
        <title>Complex archaea that bridge the gap between prokaryotes and eukaryotes.</title>
        <authorList>
            <person name="Spang A."/>
            <person name="Saw J.H."/>
            <person name="Jorgensen S.L."/>
            <person name="Zaremba-Niedzwiedzka K."/>
            <person name="Martijn J."/>
            <person name="Lind A.E."/>
            <person name="van Eijk R."/>
            <person name="Schleper C."/>
            <person name="Guy L."/>
            <person name="Ettema T.J."/>
        </authorList>
    </citation>
    <scope>NUCLEOTIDE SEQUENCE</scope>
</reference>
<evidence type="ECO:0000256" key="1">
    <source>
        <dbReference type="ARBA" id="ARBA00022603"/>
    </source>
</evidence>
<dbReference type="GO" id="GO:0005829">
    <property type="term" value="C:cytosol"/>
    <property type="evidence" value="ECO:0007669"/>
    <property type="project" value="TreeGrafter"/>
</dbReference>
<dbReference type="EMBL" id="LAZR01001806">
    <property type="protein sequence ID" value="KKN38735.1"/>
    <property type="molecule type" value="Genomic_DNA"/>
</dbReference>
<dbReference type="Pfam" id="PF00303">
    <property type="entry name" value="Thymidylat_synt"/>
    <property type="match status" value="1"/>
</dbReference>
<evidence type="ECO:0000313" key="4">
    <source>
        <dbReference type="EMBL" id="KKN38735.1"/>
    </source>
</evidence>
<organism evidence="4">
    <name type="scientific">marine sediment metagenome</name>
    <dbReference type="NCBI Taxonomy" id="412755"/>
    <lineage>
        <taxon>unclassified sequences</taxon>
        <taxon>metagenomes</taxon>
        <taxon>ecological metagenomes</taxon>
    </lineage>
</organism>
<protein>
    <recommendedName>
        <fullName evidence="3">Thymidylate synthase/dCMP hydroxymethylase domain-containing protein</fullName>
    </recommendedName>
</protein>
<keyword evidence="1" id="KW-0489">Methyltransferase</keyword>
<evidence type="ECO:0000259" key="3">
    <source>
        <dbReference type="Pfam" id="PF00303"/>
    </source>
</evidence>
<dbReference type="InterPro" id="IPR036926">
    <property type="entry name" value="Thymidate_synth/dCMP_Mease_sf"/>
</dbReference>
<comment type="caution">
    <text evidence="4">The sequence shown here is derived from an EMBL/GenBank/DDBJ whole genome shotgun (WGS) entry which is preliminary data.</text>
</comment>